<dbReference type="PANTHER" id="PTHR45694:SF18">
    <property type="entry name" value="GLUTAREDOXIN-1-RELATED"/>
    <property type="match status" value="1"/>
</dbReference>
<evidence type="ECO:0000256" key="3">
    <source>
        <dbReference type="ARBA" id="ARBA00022982"/>
    </source>
</evidence>
<dbReference type="GO" id="GO:0045454">
    <property type="term" value="P:cell redox homeostasis"/>
    <property type="evidence" value="ECO:0007669"/>
    <property type="project" value="InterPro"/>
</dbReference>
<evidence type="ECO:0000256" key="5">
    <source>
        <dbReference type="ARBA" id="ARBA00023284"/>
    </source>
</evidence>
<evidence type="ECO:0000256" key="1">
    <source>
        <dbReference type="ARBA" id="ARBA00007787"/>
    </source>
</evidence>
<keyword evidence="3 6" id="KW-0249">Electron transport</keyword>
<dbReference type="PRINTS" id="PR00160">
    <property type="entry name" value="GLUTAREDOXIN"/>
</dbReference>
<dbReference type="PATRIC" id="fig|1604020.3.peg.1453"/>
<accession>A0A0G2HNI1</accession>
<evidence type="ECO:0000313" key="9">
    <source>
        <dbReference type="Proteomes" id="UP000035067"/>
    </source>
</evidence>
<dbReference type="EMBL" id="JXQG01000005">
    <property type="protein sequence ID" value="KKZ13119.1"/>
    <property type="molecule type" value="Genomic_DNA"/>
</dbReference>
<proteinExistence type="inferred from homology"/>
<name>A0A0G2HNI1_9SYNE</name>
<dbReference type="InterPro" id="IPR002109">
    <property type="entry name" value="Glutaredoxin"/>
</dbReference>
<dbReference type="PROSITE" id="PS00195">
    <property type="entry name" value="GLUTAREDOXIN_1"/>
    <property type="match status" value="1"/>
</dbReference>
<keyword evidence="5 6" id="KW-0676">Redox-active center</keyword>
<dbReference type="GO" id="GO:0005737">
    <property type="term" value="C:cytoplasm"/>
    <property type="evidence" value="ECO:0007669"/>
    <property type="project" value="TreeGrafter"/>
</dbReference>
<dbReference type="AlphaFoldDB" id="A0A0G2HNI1"/>
<dbReference type="NCBIfam" id="TIGR02181">
    <property type="entry name" value="GRX_bact"/>
    <property type="match status" value="1"/>
</dbReference>
<dbReference type="SUPFAM" id="SSF52833">
    <property type="entry name" value="Thioredoxin-like"/>
    <property type="match status" value="1"/>
</dbReference>
<dbReference type="InterPro" id="IPR036249">
    <property type="entry name" value="Thioredoxin-like_sf"/>
</dbReference>
<comment type="similarity">
    <text evidence="1 6">Belongs to the glutaredoxin family.</text>
</comment>
<gene>
    <name evidence="8" type="ORF">TE42_01755</name>
</gene>
<dbReference type="GO" id="GO:0034599">
    <property type="term" value="P:cellular response to oxidative stress"/>
    <property type="evidence" value="ECO:0007669"/>
    <property type="project" value="TreeGrafter"/>
</dbReference>
<protein>
    <recommendedName>
        <fullName evidence="6">Glutaredoxin</fullName>
    </recommendedName>
</protein>
<evidence type="ECO:0000256" key="4">
    <source>
        <dbReference type="ARBA" id="ARBA00023157"/>
    </source>
</evidence>
<feature type="domain" description="Glutaredoxin" evidence="7">
    <location>
        <begin position="4"/>
        <end position="64"/>
    </location>
</feature>
<evidence type="ECO:0000256" key="2">
    <source>
        <dbReference type="ARBA" id="ARBA00022448"/>
    </source>
</evidence>
<dbReference type="InterPro" id="IPR011900">
    <property type="entry name" value="GRX_bact"/>
</dbReference>
<comment type="caution">
    <text evidence="8">The sequence shown here is derived from an EMBL/GenBank/DDBJ whole genome shotgun (WGS) entry which is preliminary data.</text>
</comment>
<dbReference type="InterPro" id="IPR014025">
    <property type="entry name" value="Glutaredoxin_subgr"/>
</dbReference>
<dbReference type="Proteomes" id="UP000035067">
    <property type="component" value="Unassembled WGS sequence"/>
</dbReference>
<sequence length="85" mass="9474">MAKVEIYTTSWCPFCRRALALLDGKAVTYTNIDVEEGRGRKRAMRLRSGGKTTVPQVFVDDRHIGGYEELQAAEDSGRLDALLQA</sequence>
<keyword evidence="4" id="KW-1015">Disulfide bond</keyword>
<dbReference type="PROSITE" id="PS51354">
    <property type="entry name" value="GLUTAREDOXIN_2"/>
    <property type="match status" value="1"/>
</dbReference>
<dbReference type="CDD" id="cd03418">
    <property type="entry name" value="GRX_GRXb_1_3_like"/>
    <property type="match status" value="1"/>
</dbReference>
<evidence type="ECO:0000313" key="8">
    <source>
        <dbReference type="EMBL" id="KKZ13119.1"/>
    </source>
</evidence>
<organism evidence="8 9">
    <name type="scientific">Candidatus Synechococcus spongiarum SP3</name>
    <dbReference type="NCBI Taxonomy" id="1604020"/>
    <lineage>
        <taxon>Bacteria</taxon>
        <taxon>Bacillati</taxon>
        <taxon>Cyanobacteriota</taxon>
        <taxon>Cyanophyceae</taxon>
        <taxon>Synechococcales</taxon>
        <taxon>Synechococcaceae</taxon>
        <taxon>Synechococcus</taxon>
    </lineage>
</organism>
<comment type="function">
    <text evidence="6">Has a glutathione-disulfide oxidoreductase activity in the presence of NADPH and glutathione reductase. Reduces low molecular weight disulfides and proteins.</text>
</comment>
<dbReference type="Pfam" id="PF00462">
    <property type="entry name" value="Glutaredoxin"/>
    <property type="match status" value="1"/>
</dbReference>
<evidence type="ECO:0000256" key="6">
    <source>
        <dbReference type="RuleBase" id="RU364065"/>
    </source>
</evidence>
<keyword evidence="2 6" id="KW-0813">Transport</keyword>
<evidence type="ECO:0000259" key="7">
    <source>
        <dbReference type="Pfam" id="PF00462"/>
    </source>
</evidence>
<keyword evidence="6" id="KW-0963">Cytoplasm</keyword>
<dbReference type="PANTHER" id="PTHR45694">
    <property type="entry name" value="GLUTAREDOXIN 2"/>
    <property type="match status" value="1"/>
</dbReference>
<dbReference type="Gene3D" id="3.40.30.10">
    <property type="entry name" value="Glutaredoxin"/>
    <property type="match status" value="1"/>
</dbReference>
<reference evidence="8 9" key="1">
    <citation type="submission" date="2015-01" db="EMBL/GenBank/DDBJ databases">
        <title>Lifestyle Evolution in Cyanobacterial Symbionts of Sponges.</title>
        <authorList>
            <person name="Burgsdorf I."/>
            <person name="Slaby B.M."/>
            <person name="Handley K.M."/>
            <person name="Haber M."/>
            <person name="Blom J."/>
            <person name="Marshall C.W."/>
            <person name="Gilbert J.A."/>
            <person name="Hentschel U."/>
            <person name="Steindler L."/>
        </authorList>
    </citation>
    <scope>NUCLEOTIDE SEQUENCE [LARGE SCALE GENOMIC DNA]</scope>
    <source>
        <strain evidence="8">SP3</strain>
    </source>
</reference>
<dbReference type="InterPro" id="IPR011767">
    <property type="entry name" value="GLR_AS"/>
</dbReference>
<dbReference type="GO" id="GO:0015038">
    <property type="term" value="F:glutathione disulfide oxidoreductase activity"/>
    <property type="evidence" value="ECO:0007669"/>
    <property type="project" value="UniProtKB-UniRule"/>
</dbReference>